<sequence>MITTTEIKKKADRIYPQVLRSVLTEENVFPFHIRADKSLSKDFVSMSREIAHIMDDSKDRKGFGYTVVAERTKNRLHGVQDIPKAIIFESQIDFLKYVGKQKEFEAFNSDIKKILSLIPELKDWCISNPLLVINNSLKWDDLIKVCLWFMSFHETEKYYIRELPIAIDTKFVESHISILRTLLDELVPHLTKMEESFFHKRFGLKYQEPRIRLRFLDKLLAIEGRFTDISLPLSDFVKSNLTCKKILITENIMNFLTLPDLNDTIAIWGGGYAVTNLKNIKWLYDKQIFYWGDLDIHGFEILSQLRGYYSHVISVMMDETTLREFSIYQVSGSKSNVSNLNHLSKEEKQLYVELRTGNIRLEQERIPQQYVNKWLESSLS</sequence>
<reference evidence="3" key="1">
    <citation type="submission" date="2012-02" db="EMBL/GenBank/DDBJ databases">
        <title>The complete genome of Solitalea canadensis DSM 3403.</title>
        <authorList>
            <consortium name="US DOE Joint Genome Institute (JGI-PGF)"/>
            <person name="Lucas S."/>
            <person name="Copeland A."/>
            <person name="Lapidus A."/>
            <person name="Glavina del Rio T."/>
            <person name="Dalin E."/>
            <person name="Tice H."/>
            <person name="Bruce D."/>
            <person name="Goodwin L."/>
            <person name="Pitluck S."/>
            <person name="Peters L."/>
            <person name="Ovchinnikova G."/>
            <person name="Lu M."/>
            <person name="Kyrpides N."/>
            <person name="Mavromatis K."/>
            <person name="Ivanova N."/>
            <person name="Brettin T."/>
            <person name="Detter J.C."/>
            <person name="Han C."/>
            <person name="Larimer F."/>
            <person name="Land M."/>
            <person name="Hauser L."/>
            <person name="Markowitz V."/>
            <person name="Cheng J.-F."/>
            <person name="Hugenholtz P."/>
            <person name="Woyke T."/>
            <person name="Wu D."/>
            <person name="Spring S."/>
            <person name="Schroeder M."/>
            <person name="Kopitz M."/>
            <person name="Brambilla E."/>
            <person name="Klenk H.-P."/>
            <person name="Eisen J.A."/>
        </authorList>
    </citation>
    <scope>NUCLEOTIDE SEQUENCE</scope>
    <source>
        <strain evidence="3">DSM 3403</strain>
    </source>
</reference>
<dbReference type="EMBL" id="CP003349">
    <property type="protein sequence ID" value="AFD07240.1"/>
    <property type="molecule type" value="Genomic_DNA"/>
</dbReference>
<dbReference type="STRING" id="929556.Solca_2191"/>
<dbReference type="InterPro" id="IPR024537">
    <property type="entry name" value="DUF3322"/>
</dbReference>
<protein>
    <recommendedName>
        <fullName evidence="5">Wadjet protein JetD C-terminal domain-containing protein</fullName>
    </recommendedName>
</protein>
<accession>H8KR34</accession>
<dbReference type="Pfam" id="PF09983">
    <property type="entry name" value="JetD_C"/>
    <property type="match status" value="1"/>
</dbReference>
<dbReference type="AlphaFoldDB" id="H8KR34"/>
<feature type="domain" description="Wadjet protein JetD C-terminal" evidence="1">
    <location>
        <begin position="203"/>
        <end position="375"/>
    </location>
</feature>
<dbReference type="KEGG" id="scn:Solca_2191"/>
<evidence type="ECO:0000259" key="1">
    <source>
        <dbReference type="Pfam" id="PF09983"/>
    </source>
</evidence>
<gene>
    <name evidence="3" type="ordered locus">Solca_2191</name>
</gene>
<dbReference type="InterPro" id="IPR024534">
    <property type="entry name" value="JetD_C"/>
</dbReference>
<evidence type="ECO:0000259" key="2">
    <source>
        <dbReference type="Pfam" id="PF11795"/>
    </source>
</evidence>
<organism evidence="3 4">
    <name type="scientific">Solitalea canadensis (strain ATCC 29591 / DSM 3403 / JCM 21819 / LMG 8368 / NBRC 15130 / NCIMB 12057 / USAM 9D)</name>
    <name type="common">Flexibacter canadensis</name>
    <dbReference type="NCBI Taxonomy" id="929556"/>
    <lineage>
        <taxon>Bacteria</taxon>
        <taxon>Pseudomonadati</taxon>
        <taxon>Bacteroidota</taxon>
        <taxon>Sphingobacteriia</taxon>
        <taxon>Sphingobacteriales</taxon>
        <taxon>Sphingobacteriaceae</taxon>
        <taxon>Solitalea</taxon>
    </lineage>
</organism>
<dbReference type="HOGENOM" id="CLU_054007_1_0_10"/>
<dbReference type="eggNOG" id="COG4924">
    <property type="taxonomic scope" value="Bacteria"/>
</dbReference>
<evidence type="ECO:0000313" key="3">
    <source>
        <dbReference type="EMBL" id="AFD07240.1"/>
    </source>
</evidence>
<proteinExistence type="predicted"/>
<dbReference type="OrthoDB" id="322908at2"/>
<dbReference type="Pfam" id="PF11795">
    <property type="entry name" value="DUF3322"/>
    <property type="match status" value="1"/>
</dbReference>
<feature type="domain" description="DUF3322" evidence="2">
    <location>
        <begin position="5"/>
        <end position="184"/>
    </location>
</feature>
<name>H8KR34_SOLCM</name>
<dbReference type="RefSeq" id="WP_014680467.1">
    <property type="nucleotide sequence ID" value="NC_017770.1"/>
</dbReference>
<keyword evidence="4" id="KW-1185">Reference proteome</keyword>
<dbReference type="Proteomes" id="UP000007590">
    <property type="component" value="Chromosome"/>
</dbReference>
<evidence type="ECO:0008006" key="5">
    <source>
        <dbReference type="Google" id="ProtNLM"/>
    </source>
</evidence>
<evidence type="ECO:0000313" key="4">
    <source>
        <dbReference type="Proteomes" id="UP000007590"/>
    </source>
</evidence>